<dbReference type="STRING" id="1618408.UU23_C0001G0121"/>
<sequence length="88" mass="10094">MPDRKPDLNSEQQRQIATEIYGKLQVLRGTTKLDGFNHGEVIFPEAGKRIVVAGLSPLSEPERKFFRHIGFTDEDFYSGITAFIEYEF</sequence>
<protein>
    <submittedName>
        <fullName evidence="1">Uncharacterized protein</fullName>
    </submittedName>
</protein>
<reference evidence="1 2" key="1">
    <citation type="journal article" date="2015" name="Nature">
        <title>rRNA introns, odd ribosomes, and small enigmatic genomes across a large radiation of phyla.</title>
        <authorList>
            <person name="Brown C.T."/>
            <person name="Hug L.A."/>
            <person name="Thomas B.C."/>
            <person name="Sharon I."/>
            <person name="Castelle C.J."/>
            <person name="Singh A."/>
            <person name="Wilkins M.J."/>
            <person name="Williams K.H."/>
            <person name="Banfield J.F."/>
        </authorList>
    </citation>
    <scope>NUCLEOTIDE SEQUENCE [LARGE SCALE GENOMIC DNA]</scope>
</reference>
<comment type="caution">
    <text evidence="1">The sequence shown here is derived from an EMBL/GenBank/DDBJ whole genome shotgun (WGS) entry which is preliminary data.</text>
</comment>
<name>A0A0G0WSJ4_9BACT</name>
<dbReference type="Proteomes" id="UP000034292">
    <property type="component" value="Unassembled WGS sequence"/>
</dbReference>
<dbReference type="AlphaFoldDB" id="A0A0G0WSJ4"/>
<accession>A0A0G0WSJ4</accession>
<evidence type="ECO:0000313" key="1">
    <source>
        <dbReference type="EMBL" id="KKR78357.1"/>
    </source>
</evidence>
<dbReference type="EMBL" id="LBZV01000001">
    <property type="protein sequence ID" value="KKR78357.1"/>
    <property type="molecule type" value="Genomic_DNA"/>
</dbReference>
<proteinExistence type="predicted"/>
<gene>
    <name evidence="1" type="ORF">UU23_C0001G0121</name>
</gene>
<evidence type="ECO:0000313" key="2">
    <source>
        <dbReference type="Proteomes" id="UP000034292"/>
    </source>
</evidence>
<organism evidence="1 2">
    <name type="scientific">Candidatus Curtissbacteria bacterium GW2011_GWA1_40_9</name>
    <dbReference type="NCBI Taxonomy" id="1618408"/>
    <lineage>
        <taxon>Bacteria</taxon>
        <taxon>Candidatus Curtissiibacteriota</taxon>
    </lineage>
</organism>